<name>A0A0F9M2F9_9ZZZZ</name>
<proteinExistence type="predicted"/>
<dbReference type="EMBL" id="LAZR01011096">
    <property type="protein sequence ID" value="KKM63447.1"/>
    <property type="molecule type" value="Genomic_DNA"/>
</dbReference>
<evidence type="ECO:0000256" key="1">
    <source>
        <dbReference type="SAM" id="MobiDB-lite"/>
    </source>
</evidence>
<feature type="region of interest" description="Disordered" evidence="1">
    <location>
        <begin position="211"/>
        <end position="266"/>
    </location>
</feature>
<comment type="caution">
    <text evidence="2">The sequence shown here is derived from an EMBL/GenBank/DDBJ whole genome shotgun (WGS) entry which is preliminary data.</text>
</comment>
<feature type="compositionally biased region" description="Basic and acidic residues" evidence="1">
    <location>
        <begin position="107"/>
        <end position="117"/>
    </location>
</feature>
<feature type="compositionally biased region" description="Low complexity" evidence="1">
    <location>
        <begin position="243"/>
        <end position="264"/>
    </location>
</feature>
<dbReference type="AlphaFoldDB" id="A0A0F9M2F9"/>
<gene>
    <name evidence="2" type="ORF">LCGC14_1511420</name>
</gene>
<reference evidence="2" key="1">
    <citation type="journal article" date="2015" name="Nature">
        <title>Complex archaea that bridge the gap between prokaryotes and eukaryotes.</title>
        <authorList>
            <person name="Spang A."/>
            <person name="Saw J.H."/>
            <person name="Jorgensen S.L."/>
            <person name="Zaremba-Niedzwiedzka K."/>
            <person name="Martijn J."/>
            <person name="Lind A.E."/>
            <person name="van Eijk R."/>
            <person name="Schleper C."/>
            <person name="Guy L."/>
            <person name="Ettema T.J."/>
        </authorList>
    </citation>
    <scope>NUCLEOTIDE SEQUENCE</scope>
</reference>
<feature type="region of interest" description="Disordered" evidence="1">
    <location>
        <begin position="100"/>
        <end position="128"/>
    </location>
</feature>
<sequence>MATKSTVKVPGKTKGGKGTITIPGTKIKAPRELAILAGGGILAALFFMRGSEEEREGGIPSGILAEEIAQRFASERESMTGAIEDINQRLFDLEGGRLADEFLPEPDQPRPRGDRIPDAPAYASGTFEQPTTTFPFLYLSDVETPREEISFGTSEAQTRADLRRGAAYTERAEAWTDRDVSAKPKYKERSVAELISIAKKPEQRAGISIAKKPEQRAGISAAQQRADIRRGSAYAERQAATQRKAQPKATATPKPRTTPQPTARAVRKITEADERFLENLPSWY</sequence>
<accession>A0A0F9M2F9</accession>
<organism evidence="2">
    <name type="scientific">marine sediment metagenome</name>
    <dbReference type="NCBI Taxonomy" id="412755"/>
    <lineage>
        <taxon>unclassified sequences</taxon>
        <taxon>metagenomes</taxon>
        <taxon>ecological metagenomes</taxon>
    </lineage>
</organism>
<protein>
    <submittedName>
        <fullName evidence="2">Uncharacterized protein</fullName>
    </submittedName>
</protein>
<evidence type="ECO:0000313" key="2">
    <source>
        <dbReference type="EMBL" id="KKM63447.1"/>
    </source>
</evidence>